<organism evidence="1">
    <name type="scientific">marine metagenome</name>
    <dbReference type="NCBI Taxonomy" id="408172"/>
    <lineage>
        <taxon>unclassified sequences</taxon>
        <taxon>metagenomes</taxon>
        <taxon>ecological metagenomes</taxon>
    </lineage>
</organism>
<reference evidence="1" key="1">
    <citation type="submission" date="2018-05" db="EMBL/GenBank/DDBJ databases">
        <authorList>
            <person name="Lanie J.A."/>
            <person name="Ng W.-L."/>
            <person name="Kazmierczak K.M."/>
            <person name="Andrzejewski T.M."/>
            <person name="Davidsen T.M."/>
            <person name="Wayne K.J."/>
            <person name="Tettelin H."/>
            <person name="Glass J.I."/>
            <person name="Rusch D."/>
            <person name="Podicherti R."/>
            <person name="Tsui H.-C.T."/>
            <person name="Winkler M.E."/>
        </authorList>
    </citation>
    <scope>NUCLEOTIDE SEQUENCE</scope>
</reference>
<protein>
    <submittedName>
        <fullName evidence="1">Uncharacterized protein</fullName>
    </submittedName>
</protein>
<feature type="non-terminal residue" evidence="1">
    <location>
        <position position="1"/>
    </location>
</feature>
<gene>
    <name evidence="1" type="ORF">METZ01_LOCUS310016</name>
</gene>
<evidence type="ECO:0000313" key="1">
    <source>
        <dbReference type="EMBL" id="SVC57162.1"/>
    </source>
</evidence>
<name>A0A382NBN9_9ZZZZ</name>
<sequence length="63" mass="7696">KKYLSKFFSTYKEIKLINAHKLRFYIKNSKDKFAFSKRDYKAKQEINHSKRSINLSNYWNSSI</sequence>
<dbReference type="AlphaFoldDB" id="A0A382NBN9"/>
<accession>A0A382NBN9</accession>
<proteinExistence type="predicted"/>
<dbReference type="EMBL" id="UINC01098552">
    <property type="protein sequence ID" value="SVC57162.1"/>
    <property type="molecule type" value="Genomic_DNA"/>
</dbReference>